<dbReference type="AlphaFoldDB" id="A0A4S3J4S1"/>
<organism evidence="1 2">
    <name type="scientific">Aspergillus tanneri</name>
    <dbReference type="NCBI Taxonomy" id="1220188"/>
    <lineage>
        <taxon>Eukaryota</taxon>
        <taxon>Fungi</taxon>
        <taxon>Dikarya</taxon>
        <taxon>Ascomycota</taxon>
        <taxon>Pezizomycotina</taxon>
        <taxon>Eurotiomycetes</taxon>
        <taxon>Eurotiomycetidae</taxon>
        <taxon>Eurotiales</taxon>
        <taxon>Aspergillaceae</taxon>
        <taxon>Aspergillus</taxon>
        <taxon>Aspergillus subgen. Circumdati</taxon>
    </lineage>
</organism>
<dbReference type="EMBL" id="SOSA01000720">
    <property type="protein sequence ID" value="THC89047.1"/>
    <property type="molecule type" value="Genomic_DNA"/>
</dbReference>
<protein>
    <submittedName>
        <fullName evidence="1">Uncharacterized protein</fullName>
    </submittedName>
</protein>
<dbReference type="VEuPathDB" id="FungiDB:EYZ11_011504"/>
<reference evidence="1 2" key="1">
    <citation type="submission" date="2019-03" db="EMBL/GenBank/DDBJ databases">
        <title>The genome sequence of a newly discovered highly antifungal drug resistant Aspergillus species, Aspergillus tanneri NIH 1004.</title>
        <authorList>
            <person name="Mounaud S."/>
            <person name="Singh I."/>
            <person name="Joardar V."/>
            <person name="Pakala S."/>
            <person name="Pakala S."/>
            <person name="Venepally P."/>
            <person name="Hoover J."/>
            <person name="Nierman W."/>
            <person name="Chung J."/>
            <person name="Losada L."/>
        </authorList>
    </citation>
    <scope>NUCLEOTIDE SEQUENCE [LARGE SCALE GENOMIC DNA]</scope>
    <source>
        <strain evidence="1 2">NIH1004</strain>
    </source>
</reference>
<evidence type="ECO:0000313" key="2">
    <source>
        <dbReference type="Proteomes" id="UP000308092"/>
    </source>
</evidence>
<keyword evidence="2" id="KW-1185">Reference proteome</keyword>
<name>A0A4S3J4S1_9EURO</name>
<accession>A0A4S3J4S1</accession>
<comment type="caution">
    <text evidence="1">The sequence shown here is derived from an EMBL/GenBank/DDBJ whole genome shotgun (WGS) entry which is preliminary data.</text>
</comment>
<sequence>MELVYFPESAWIGKLIYFFDIGYLWTDNYKTTACAGTTFKCQKLGNPAQEALMKVLIEVPYSGTEFHPLGVRGA</sequence>
<gene>
    <name evidence="1" type="ORF">EYZ11_011504</name>
</gene>
<dbReference type="Proteomes" id="UP000308092">
    <property type="component" value="Unassembled WGS sequence"/>
</dbReference>
<evidence type="ECO:0000313" key="1">
    <source>
        <dbReference type="EMBL" id="THC89047.1"/>
    </source>
</evidence>
<proteinExistence type="predicted"/>